<name>X1CJ35_9ZZZZ</name>
<evidence type="ECO:0000313" key="1">
    <source>
        <dbReference type="EMBL" id="GAG96258.1"/>
    </source>
</evidence>
<comment type="caution">
    <text evidence="1">The sequence shown here is derived from an EMBL/GenBank/DDBJ whole genome shotgun (WGS) entry which is preliminary data.</text>
</comment>
<sequence>MDYELGFQLIDTADDYKKAIGVIGFQIGRQLFQVPVFFLNGQLKGQELLYLQNSDTFVPLKENWVNYLLNRKPLVIGDETSGTPTEMGAERPSLEVLRESPSKYASAAYDMSSLVYGKDHCPSHELVLPRLLKESSEASLWLLRTLDAYPALAQPIVNCYGKALISEAVHTVKAAGSIFAKKKMKKRAAVRGSIFRGKVADPNEKLRIFIYDENQPE</sequence>
<feature type="non-terminal residue" evidence="1">
    <location>
        <position position="217"/>
    </location>
</feature>
<accession>X1CJ35</accession>
<dbReference type="AlphaFoldDB" id="X1CJ35"/>
<protein>
    <submittedName>
        <fullName evidence="1">Uncharacterized protein</fullName>
    </submittedName>
</protein>
<dbReference type="EMBL" id="BART01026387">
    <property type="protein sequence ID" value="GAG96258.1"/>
    <property type="molecule type" value="Genomic_DNA"/>
</dbReference>
<organism evidence="1">
    <name type="scientific">marine sediment metagenome</name>
    <dbReference type="NCBI Taxonomy" id="412755"/>
    <lineage>
        <taxon>unclassified sequences</taxon>
        <taxon>metagenomes</taxon>
        <taxon>ecological metagenomes</taxon>
    </lineage>
</organism>
<reference evidence="1" key="1">
    <citation type="journal article" date="2014" name="Front. Microbiol.">
        <title>High frequency of phylogenetically diverse reductive dehalogenase-homologous genes in deep subseafloor sedimentary metagenomes.</title>
        <authorList>
            <person name="Kawai M."/>
            <person name="Futagami T."/>
            <person name="Toyoda A."/>
            <person name="Takaki Y."/>
            <person name="Nishi S."/>
            <person name="Hori S."/>
            <person name="Arai W."/>
            <person name="Tsubouchi T."/>
            <person name="Morono Y."/>
            <person name="Uchiyama I."/>
            <person name="Ito T."/>
            <person name="Fujiyama A."/>
            <person name="Inagaki F."/>
            <person name="Takami H."/>
        </authorList>
    </citation>
    <scope>NUCLEOTIDE SEQUENCE</scope>
    <source>
        <strain evidence="1">Expedition CK06-06</strain>
    </source>
</reference>
<proteinExistence type="predicted"/>
<gene>
    <name evidence="1" type="ORF">S01H4_47078</name>
</gene>